<proteinExistence type="predicted"/>
<name>A0ABN8K639_9HYPH</name>
<protein>
    <submittedName>
        <fullName evidence="1">Uncharacterized protein</fullName>
    </submittedName>
</protein>
<accession>A0ABN8K639</accession>
<organism evidence="1 2">
    <name type="scientific">Mesorhizobium escarrei</name>
    <dbReference type="NCBI Taxonomy" id="666018"/>
    <lineage>
        <taxon>Bacteria</taxon>
        <taxon>Pseudomonadati</taxon>
        <taxon>Pseudomonadota</taxon>
        <taxon>Alphaproteobacteria</taxon>
        <taxon>Hyphomicrobiales</taxon>
        <taxon>Phyllobacteriaceae</taxon>
        <taxon>Mesorhizobium</taxon>
    </lineage>
</organism>
<evidence type="ECO:0000313" key="1">
    <source>
        <dbReference type="EMBL" id="CAH2404034.1"/>
    </source>
</evidence>
<gene>
    <name evidence="1" type="ORF">MES5069_400074</name>
</gene>
<evidence type="ECO:0000313" key="2">
    <source>
        <dbReference type="Proteomes" id="UP001153050"/>
    </source>
</evidence>
<dbReference type="Proteomes" id="UP001153050">
    <property type="component" value="Unassembled WGS sequence"/>
</dbReference>
<reference evidence="1 2" key="1">
    <citation type="submission" date="2022-03" db="EMBL/GenBank/DDBJ databases">
        <authorList>
            <person name="Brunel B."/>
        </authorList>
    </citation>
    <scope>NUCLEOTIDE SEQUENCE [LARGE SCALE GENOMIC DNA]</scope>
    <source>
        <strain evidence="1">STM5069sample</strain>
    </source>
</reference>
<comment type="caution">
    <text evidence="1">The sequence shown here is derived from an EMBL/GenBank/DDBJ whole genome shotgun (WGS) entry which is preliminary data.</text>
</comment>
<keyword evidence="2" id="KW-1185">Reference proteome</keyword>
<dbReference type="EMBL" id="CAKXZT010000136">
    <property type="protein sequence ID" value="CAH2404034.1"/>
    <property type="molecule type" value="Genomic_DNA"/>
</dbReference>
<sequence>MRIQTDDIAAMALFLAADDSAFWVCWCGYYFERILILKG</sequence>